<accession>B2ALB5</accession>
<evidence type="ECO:0000313" key="4">
    <source>
        <dbReference type="Proteomes" id="UP000001197"/>
    </source>
</evidence>
<dbReference type="OrthoDB" id="5571888at2759"/>
<dbReference type="RefSeq" id="XP_001904846.1">
    <property type="nucleotide sequence ID" value="XM_001904811.1"/>
</dbReference>
<dbReference type="HOGENOM" id="CLU_004184_7_2_1"/>
<dbReference type="PANTHER" id="PTHR24148:SF64">
    <property type="entry name" value="HETEROKARYON INCOMPATIBILITY DOMAIN-CONTAINING PROTEIN"/>
    <property type="match status" value="1"/>
</dbReference>
<name>B2ALB5_PODAN</name>
<reference evidence="3" key="4">
    <citation type="submission" date="2015-04" db="EMBL/GenBank/DDBJ databases">
        <title>Maintaining two mating types: Structure of the mating type locus and its role in heterokaryosis in Podospora anserina.</title>
        <authorList>
            <person name="Grognet P."/>
            <person name="Bidard F."/>
            <person name="Kuchly C."/>
            <person name="Chan Ho Tong L."/>
            <person name="Coppin E."/>
            <person name="Ait Benkhali J."/>
            <person name="Couloux A."/>
            <person name="Wincker P."/>
            <person name="Debuchy R."/>
            <person name="Silar P."/>
        </authorList>
    </citation>
    <scope>NUCLEOTIDE SEQUENCE</scope>
</reference>
<dbReference type="PANTHER" id="PTHR24148">
    <property type="entry name" value="ANKYRIN REPEAT DOMAIN-CONTAINING PROTEIN 39 HOMOLOG-RELATED"/>
    <property type="match status" value="1"/>
</dbReference>
<dbReference type="GeneID" id="6188712"/>
<dbReference type="Pfam" id="PF06985">
    <property type="entry name" value="HET"/>
    <property type="match status" value="1"/>
</dbReference>
<proteinExistence type="predicted"/>
<dbReference type="EMBL" id="CU633865">
    <property type="protein sequence ID" value="CAP64753.1"/>
    <property type="molecule type" value="Genomic_DNA"/>
</dbReference>
<dbReference type="Proteomes" id="UP000001197">
    <property type="component" value="Chromosome 5"/>
</dbReference>
<dbReference type="InterPro" id="IPR010730">
    <property type="entry name" value="HET"/>
</dbReference>
<organism evidence="2">
    <name type="scientific">Podospora anserina (strain S / ATCC MYA-4624 / DSM 980 / FGSC 10383)</name>
    <name type="common">Pleurage anserina</name>
    <dbReference type="NCBI Taxonomy" id="515849"/>
    <lineage>
        <taxon>Eukaryota</taxon>
        <taxon>Fungi</taxon>
        <taxon>Dikarya</taxon>
        <taxon>Ascomycota</taxon>
        <taxon>Pezizomycotina</taxon>
        <taxon>Sordariomycetes</taxon>
        <taxon>Sordariomycetidae</taxon>
        <taxon>Sordariales</taxon>
        <taxon>Podosporaceae</taxon>
        <taxon>Podospora</taxon>
        <taxon>Podospora anserina</taxon>
    </lineage>
</organism>
<feature type="domain" description="Heterokaryon incompatibility" evidence="1">
    <location>
        <begin position="48"/>
        <end position="196"/>
    </location>
</feature>
<reference evidence="2 4" key="1">
    <citation type="journal article" date="2008" name="Genome Biol.">
        <title>The genome sequence of the model ascomycete fungus Podospora anserina.</title>
        <authorList>
            <person name="Espagne E."/>
            <person name="Lespinet O."/>
            <person name="Malagnac F."/>
            <person name="Da Silva C."/>
            <person name="Jaillon O."/>
            <person name="Porcel B.M."/>
            <person name="Couloux A."/>
            <person name="Aury J.-M."/>
            <person name="Segurens B."/>
            <person name="Poulain J."/>
            <person name="Anthouard V."/>
            <person name="Grossetete S."/>
            <person name="Khalili H."/>
            <person name="Coppin E."/>
            <person name="Dequard-Chablat M."/>
            <person name="Picard M."/>
            <person name="Contamine V."/>
            <person name="Arnaise S."/>
            <person name="Bourdais A."/>
            <person name="Berteaux-Lecellier V."/>
            <person name="Gautheret D."/>
            <person name="de Vries R.P."/>
            <person name="Battaglia E."/>
            <person name="Coutinho P.M."/>
            <person name="Danchin E.G.J."/>
            <person name="Henrissat B."/>
            <person name="El Khoury R."/>
            <person name="Sainsard-Chanet A."/>
            <person name="Boivin A."/>
            <person name="Pinan-Lucarre B."/>
            <person name="Sellem C.H."/>
            <person name="Debuchy R."/>
            <person name="Wincker P."/>
            <person name="Weissenbach J."/>
            <person name="Silar P."/>
        </authorList>
    </citation>
    <scope>NUCLEOTIDE SEQUENCE [LARGE SCALE GENOMIC DNA]</scope>
    <source>
        <strain evidence="4">S / ATCC MYA-4624 / DSM 980 / FGSC 10383</strain>
        <strain evidence="2">S mat+</strain>
    </source>
</reference>
<gene>
    <name evidence="2" type="ORF">PODANS_5_10170</name>
</gene>
<sequence length="731" mass="82722">MASSLYDRLKVNPPEIRLLSLLPATRKTAPLICTLRTVSLTNASSIRYLALSYVWGNPSDTEAIFVNGAPFEATANLCAALRHMRFEDEPLILWVDAICINQSNNVEKSEQIRIMKDIYQTAPAVSIWLGHRDEQSSLAMRLIRFAAALYTRSRAQTDDKLLTADIMHYTLNDTNLQALVSFFTKDWWGRIWVVQEAAVAQHALFVCGNETLGFRDFAYAFFCWAALLKTPIPNPWLRSFKELAVIINGTSPRAVLWQYTRFHLPELMEHTQFYKAYTLEEMLEESWNFDSTDPRDKVYAWIGLLSHVDVAIVPDYDATIAEVYIGVVKLILEHRGSLSLISFTGSGARPPNTPPIIGLPSWAPDLRKSVILQIRWWMRPKSHRASGSAKANATISHDHRTLITDTIIAGRLCVADKDRQENDRWLAGEKLCRWLYIILQNDLHLQQTASATGDSSDAFFRALTLSYHDDHLNFDSSHYTRLLRDGKMLRLGFMAYVGYLDRFQDCVTWQFQCNRRGKASPPYHFRGLLEYGPGQRDDAVQSAAEQQMTLGLLRPHSLNRKPLKSPPPEPEWSDFANFRRFFDCFSHRTSSSSSAASPSLQALEDLMTSLNPALQPDVPSLLSSTAADWPTQIEEKARIAVRDLVQEFLVTFSRSSSHRSLLVTDTGYVGLGPWTSSVGDLVCVVKGCSLPIIATEHVLGDGWEVVGQAYVCGWMYGENLEGHAWREMRFK</sequence>
<dbReference type="Pfam" id="PF26639">
    <property type="entry name" value="Het-6_barrel"/>
    <property type="match status" value="1"/>
</dbReference>
<reference evidence="4" key="3">
    <citation type="journal article" date="2014" name="Genetics">
        <title>Maintaining two mating types: Structure of the mating type locus and its role in heterokaryosis in Podospora anserina.</title>
        <authorList>
            <person name="Grognet P."/>
            <person name="Bidard F."/>
            <person name="Kuchly C."/>
            <person name="Tong L.C.H."/>
            <person name="Coppin E."/>
            <person name="Benkhali J.A."/>
            <person name="Couloux A."/>
            <person name="Wincker P."/>
            <person name="Debuchy R."/>
            <person name="Silar P."/>
        </authorList>
    </citation>
    <scope>GENOME REANNOTATION</scope>
    <source>
        <strain evidence="4">S / ATCC MYA-4624 / DSM 980 / FGSC 10383</strain>
    </source>
</reference>
<reference evidence="2" key="2">
    <citation type="submission" date="2008-07" db="EMBL/GenBank/DDBJ databases">
        <authorList>
            <person name="Genoscope - CEA"/>
        </authorList>
    </citation>
    <scope>NUCLEOTIDE SEQUENCE</scope>
    <source>
        <strain evidence="2">S mat+</strain>
    </source>
</reference>
<dbReference type="InterPro" id="IPR052895">
    <property type="entry name" value="HetReg/Transcr_Mod"/>
</dbReference>
<protein>
    <submittedName>
        <fullName evidence="3">Heterokaryon incompatibility protein</fullName>
    </submittedName>
    <submittedName>
        <fullName evidence="2">Podospora anserina S mat+ genomic DNA chromosome 5, supercontig 9</fullName>
    </submittedName>
</protein>
<dbReference type="VEuPathDB" id="FungiDB:PODANS_5_10170"/>
<evidence type="ECO:0000259" key="1">
    <source>
        <dbReference type="Pfam" id="PF06985"/>
    </source>
</evidence>
<dbReference type="KEGG" id="pan:PODANSg1868"/>
<dbReference type="eggNOG" id="ENOG502QTW7">
    <property type="taxonomic scope" value="Eukaryota"/>
</dbReference>
<dbReference type="STRING" id="515849.B2ALB5"/>
<keyword evidence="4" id="KW-1185">Reference proteome</keyword>
<dbReference type="EMBL" id="FO904940">
    <property type="protein sequence ID" value="CDP30154.1"/>
    <property type="molecule type" value="Genomic_DNA"/>
</dbReference>
<evidence type="ECO:0000313" key="3">
    <source>
        <dbReference type="EMBL" id="CDP30154.1"/>
    </source>
</evidence>
<dbReference type="AlphaFoldDB" id="B2ALB5"/>
<evidence type="ECO:0000313" key="2">
    <source>
        <dbReference type="EMBL" id="CAP64753.1"/>
    </source>
</evidence>